<dbReference type="KEGG" id="caa:Caka_0424"/>
<evidence type="ECO:0000256" key="1">
    <source>
        <dbReference type="ARBA" id="ARBA00022723"/>
    </source>
</evidence>
<dbReference type="InterPro" id="IPR000917">
    <property type="entry name" value="Sulfatase_N"/>
</dbReference>
<evidence type="ECO:0000313" key="5">
    <source>
        <dbReference type="EMBL" id="ADE53449.1"/>
    </source>
</evidence>
<evidence type="ECO:0000259" key="4">
    <source>
        <dbReference type="Pfam" id="PF00884"/>
    </source>
</evidence>
<proteinExistence type="predicted"/>
<sequence length="630" mass="71449">MSMLKLKFTRSLYRSLLLAPLLAASSAFGEKPNILWIITDDQRADSLACFNQAELGQEESRLGYVHSPNIDRLAADGVLFTQAYCNSPVCGSTRASMHMGSYPHHTGRYAFERSHQRSDISRITIPQVMRVQGYRTASFGKSGHLIAGDLYETEVDASDLKKNGLTDFTNSTKRKPGVWDATGIIYNQENFHKADGSMDTFFSHKADGFTPAEQKQKDDVEARYEVLRAYTRQLETLIVGGESSQPPEKTLDGEILNAYNRYLDNTDKSYETPWGEVTQGPVSKQPLFVHLSFHLPHTPVLAPKKFREIFKDKVYAIPEYSKTEMNRQPEWVRQISIKMNFEDMTAEDKQQAIRDYYAFCAFGDDLIGRAAERFKAFSEAQGRDWMILYVAGDHGWHLGEQGIHAKFAPWLSSTRGAVVLTASDKSLYPAGTHCDTHVEYVDFATTFYKTAGVLNAKEQYPHLDGLPLDETLHGSVPARPYVWAELNHVTGPWASMRTKDFMFGMKTRPYYNYPPAYEPNQRVRWALDAPIQKVEPVLYDLRVDGAERVNLAEVPEYAELVEWFRQKVGNIALGDGRVEVNWKADNEYAISNFAEGADDKQLDIPPEIIPGPEYAETIFEREFRIMLSGN</sequence>
<dbReference type="PANTHER" id="PTHR45953">
    <property type="entry name" value="IDURONATE 2-SULFATASE"/>
    <property type="match status" value="1"/>
</dbReference>
<reference evidence="5 6" key="1">
    <citation type="journal article" date="2010" name="Stand. Genomic Sci.">
        <title>Complete genome sequence of Coraliomargarita akajimensis type strain (04OKA010-24).</title>
        <authorList>
            <person name="Mavromatis K."/>
            <person name="Abt B."/>
            <person name="Brambilla E."/>
            <person name="Lapidus A."/>
            <person name="Copeland A."/>
            <person name="Deshpande S."/>
            <person name="Nolan M."/>
            <person name="Lucas S."/>
            <person name="Tice H."/>
            <person name="Cheng J.F."/>
            <person name="Han C."/>
            <person name="Detter J.C."/>
            <person name="Woyke T."/>
            <person name="Goodwin L."/>
            <person name="Pitluck S."/>
            <person name="Held B."/>
            <person name="Brettin T."/>
            <person name="Tapia R."/>
            <person name="Ivanova N."/>
            <person name="Mikhailova N."/>
            <person name="Pati A."/>
            <person name="Liolios K."/>
            <person name="Chen A."/>
            <person name="Palaniappan K."/>
            <person name="Land M."/>
            <person name="Hauser L."/>
            <person name="Chang Y.J."/>
            <person name="Jeffries C.D."/>
            <person name="Rohde M."/>
            <person name="Goker M."/>
            <person name="Bristow J."/>
            <person name="Eisen J.A."/>
            <person name="Markowitz V."/>
            <person name="Hugenholtz P."/>
            <person name="Klenk H.P."/>
            <person name="Kyrpides N.C."/>
        </authorList>
    </citation>
    <scope>NUCLEOTIDE SEQUENCE [LARGE SCALE GENOMIC DNA]</scope>
    <source>
        <strain evidence="6">DSM 45221 / IAM 15411 / JCM 23193 / KCTC 12865</strain>
    </source>
</reference>
<dbReference type="STRING" id="583355.Caka_0424"/>
<dbReference type="PANTHER" id="PTHR45953:SF1">
    <property type="entry name" value="IDURONATE 2-SULFATASE"/>
    <property type="match status" value="1"/>
</dbReference>
<dbReference type="GO" id="GO:0008484">
    <property type="term" value="F:sulfuric ester hydrolase activity"/>
    <property type="evidence" value="ECO:0007669"/>
    <property type="project" value="TreeGrafter"/>
</dbReference>
<keyword evidence="1" id="KW-0479">Metal-binding</keyword>
<dbReference type="GO" id="GO:0005737">
    <property type="term" value="C:cytoplasm"/>
    <property type="evidence" value="ECO:0007669"/>
    <property type="project" value="TreeGrafter"/>
</dbReference>
<organism evidence="5 6">
    <name type="scientific">Coraliomargarita akajimensis (strain DSM 45221 / IAM 15411 / JCM 23193 / KCTC 12865 / 04OKA010-24)</name>
    <dbReference type="NCBI Taxonomy" id="583355"/>
    <lineage>
        <taxon>Bacteria</taxon>
        <taxon>Pseudomonadati</taxon>
        <taxon>Verrucomicrobiota</taxon>
        <taxon>Opitutia</taxon>
        <taxon>Puniceicoccales</taxon>
        <taxon>Coraliomargaritaceae</taxon>
        <taxon>Coraliomargarita</taxon>
    </lineage>
</organism>
<dbReference type="Gene3D" id="3.40.720.10">
    <property type="entry name" value="Alkaline Phosphatase, subunit A"/>
    <property type="match status" value="1"/>
</dbReference>
<evidence type="ECO:0000313" key="6">
    <source>
        <dbReference type="Proteomes" id="UP000000925"/>
    </source>
</evidence>
<dbReference type="SUPFAM" id="SSF53649">
    <property type="entry name" value="Alkaline phosphatase-like"/>
    <property type="match status" value="1"/>
</dbReference>
<dbReference type="CDD" id="cd16153">
    <property type="entry name" value="sulfatase_like"/>
    <property type="match status" value="1"/>
</dbReference>
<name>D5EN14_CORAD</name>
<dbReference type="AlphaFoldDB" id="D5EN14"/>
<keyword evidence="2" id="KW-0378">Hydrolase</keyword>
<dbReference type="Proteomes" id="UP000000925">
    <property type="component" value="Chromosome"/>
</dbReference>
<dbReference type="EMBL" id="CP001998">
    <property type="protein sequence ID" value="ADE53449.1"/>
    <property type="molecule type" value="Genomic_DNA"/>
</dbReference>
<feature type="signal peptide" evidence="3">
    <location>
        <begin position="1"/>
        <end position="29"/>
    </location>
</feature>
<feature type="domain" description="Sulfatase N-terminal" evidence="4">
    <location>
        <begin position="32"/>
        <end position="453"/>
    </location>
</feature>
<evidence type="ECO:0000256" key="2">
    <source>
        <dbReference type="ARBA" id="ARBA00022801"/>
    </source>
</evidence>
<dbReference type="InterPro" id="IPR017850">
    <property type="entry name" value="Alkaline_phosphatase_core_sf"/>
</dbReference>
<evidence type="ECO:0000256" key="3">
    <source>
        <dbReference type="SAM" id="SignalP"/>
    </source>
</evidence>
<keyword evidence="6" id="KW-1185">Reference proteome</keyword>
<feature type="chain" id="PRO_5003071295" evidence="3">
    <location>
        <begin position="30"/>
        <end position="630"/>
    </location>
</feature>
<dbReference type="GO" id="GO:0046872">
    <property type="term" value="F:metal ion binding"/>
    <property type="evidence" value="ECO:0007669"/>
    <property type="project" value="UniProtKB-KW"/>
</dbReference>
<accession>D5EN14</accession>
<dbReference type="Pfam" id="PF00884">
    <property type="entry name" value="Sulfatase"/>
    <property type="match status" value="1"/>
</dbReference>
<gene>
    <name evidence="5" type="ordered locus">Caka_0424</name>
</gene>
<dbReference type="eggNOG" id="COG3119">
    <property type="taxonomic scope" value="Bacteria"/>
</dbReference>
<protein>
    <submittedName>
        <fullName evidence="5">Sulfatase</fullName>
    </submittedName>
</protein>
<keyword evidence="3" id="KW-0732">Signal</keyword>
<dbReference type="HOGENOM" id="CLU_444603_0_0_0"/>